<evidence type="ECO:0000313" key="4">
    <source>
        <dbReference type="Proteomes" id="UP000199155"/>
    </source>
</evidence>
<dbReference type="STRING" id="417292.SAMN05421806_11631"/>
<evidence type="ECO:0000259" key="2">
    <source>
        <dbReference type="Pfam" id="PF13460"/>
    </source>
</evidence>
<feature type="domain" description="NAD(P)-binding" evidence="2">
    <location>
        <begin position="35"/>
        <end position="121"/>
    </location>
</feature>
<evidence type="ECO:0000256" key="1">
    <source>
        <dbReference type="SAM" id="MobiDB-lite"/>
    </source>
</evidence>
<dbReference type="PANTHER" id="PTHR43781:SF1">
    <property type="entry name" value="SACCHAROPINE DEHYDROGENASE"/>
    <property type="match status" value="1"/>
</dbReference>
<dbReference type="Pfam" id="PF13460">
    <property type="entry name" value="NAD_binding_10"/>
    <property type="match status" value="1"/>
</dbReference>
<feature type="compositionally biased region" description="Gly residues" evidence="1">
    <location>
        <begin position="1"/>
        <end position="17"/>
    </location>
</feature>
<evidence type="ECO:0000313" key="3">
    <source>
        <dbReference type="EMBL" id="SDL00712.1"/>
    </source>
</evidence>
<name>A0A1G9GJC6_9ACTN</name>
<dbReference type="EMBL" id="FNFF01000016">
    <property type="protein sequence ID" value="SDL00712.1"/>
    <property type="molecule type" value="Genomic_DNA"/>
</dbReference>
<protein>
    <submittedName>
        <fullName evidence="3">Saccharopine dehydrogenase NADP binding domain-containing protein</fullName>
    </submittedName>
</protein>
<sequence>MGSGSRAGVGSSAGLGSGATASSDSGSGRLVAVFGAYGHTGRFVVAELVARGFVPVLSGRNGQALKELAEELGLEARTASVEDPASLDHALAGTAAVINSAGPFASTTGPVIEAALRAGIPYLDVAAELEANLDTFAHYRARARAAGAVIVPAMAFFGGLGDLLTTAAMGDWAEADEAHIAYALSSWHPTAGTRLSGAVSRERRGDHRLRYAGGQWERRSDAAPTLEWTFPEPVGPREVIGEFTMADVVTVPQHLSIPDVTTYMTADAVRDVAAPDTPAPTAADENGRSDQTFLVDVLVRAGGAERRATARGRDIYAVTAPLVVEALDRVLGGRTRTTGVASAGEIFDARDFLDALAPHVTVDLRP</sequence>
<accession>A0A1G9GJC6</accession>
<reference evidence="3 4" key="1">
    <citation type="submission" date="2016-10" db="EMBL/GenBank/DDBJ databases">
        <authorList>
            <person name="de Groot N.N."/>
        </authorList>
    </citation>
    <scope>NUCLEOTIDE SEQUENCE [LARGE SCALE GENOMIC DNA]</scope>
    <source>
        <strain evidence="3 4">CGMCC 4.5727</strain>
    </source>
</reference>
<dbReference type="Proteomes" id="UP000199155">
    <property type="component" value="Unassembled WGS sequence"/>
</dbReference>
<dbReference type="Gene3D" id="3.40.50.720">
    <property type="entry name" value="NAD(P)-binding Rossmann-like Domain"/>
    <property type="match status" value="1"/>
</dbReference>
<dbReference type="InterPro" id="IPR036291">
    <property type="entry name" value="NAD(P)-bd_dom_sf"/>
</dbReference>
<keyword evidence="4" id="KW-1185">Reference proteome</keyword>
<dbReference type="InterPro" id="IPR016040">
    <property type="entry name" value="NAD(P)-bd_dom"/>
</dbReference>
<dbReference type="AlphaFoldDB" id="A0A1G9GJC6"/>
<gene>
    <name evidence="3" type="ORF">SAMN05421806_11631</name>
</gene>
<proteinExistence type="predicted"/>
<dbReference type="PANTHER" id="PTHR43781">
    <property type="entry name" value="SACCHAROPINE DEHYDROGENASE"/>
    <property type="match status" value="1"/>
</dbReference>
<dbReference type="SUPFAM" id="SSF51735">
    <property type="entry name" value="NAD(P)-binding Rossmann-fold domains"/>
    <property type="match status" value="1"/>
</dbReference>
<feature type="region of interest" description="Disordered" evidence="1">
    <location>
        <begin position="1"/>
        <end position="25"/>
    </location>
</feature>
<organism evidence="3 4">
    <name type="scientific">Streptomyces indicus</name>
    <dbReference type="NCBI Taxonomy" id="417292"/>
    <lineage>
        <taxon>Bacteria</taxon>
        <taxon>Bacillati</taxon>
        <taxon>Actinomycetota</taxon>
        <taxon>Actinomycetes</taxon>
        <taxon>Kitasatosporales</taxon>
        <taxon>Streptomycetaceae</taxon>
        <taxon>Streptomyces</taxon>
    </lineage>
</organism>